<evidence type="ECO:0000313" key="2">
    <source>
        <dbReference type="EMBL" id="MBO2989453.1"/>
    </source>
</evidence>
<feature type="chain" id="PRO_5037314369" description="Lipoprotein" evidence="1">
    <location>
        <begin position="30"/>
        <end position="227"/>
    </location>
</feature>
<dbReference type="RefSeq" id="WP_208237695.1">
    <property type="nucleotide sequence ID" value="NZ_BAAAQU010000001.1"/>
</dbReference>
<keyword evidence="1" id="KW-0732">Signal</keyword>
<organism evidence="2 3">
    <name type="scientific">Leucobacter tardus</name>
    <dbReference type="NCBI Taxonomy" id="501483"/>
    <lineage>
        <taxon>Bacteria</taxon>
        <taxon>Bacillati</taxon>
        <taxon>Actinomycetota</taxon>
        <taxon>Actinomycetes</taxon>
        <taxon>Micrococcales</taxon>
        <taxon>Microbacteriaceae</taxon>
        <taxon>Leucobacter</taxon>
    </lineage>
</organism>
<comment type="caution">
    <text evidence="2">The sequence shown here is derived from an EMBL/GenBank/DDBJ whole genome shotgun (WGS) entry which is preliminary data.</text>
</comment>
<sequence>MHVLSQMLKCTLLFAISCLLGGCALMSDADGETLNDSRRLTGEERYERASERYAHFNELVAREQKAIDTGEWALSGIRIQVYPLDGAGMDRTIRGMTRENSYCFEATRTLPTDSKISHVLKVTGERWRARGWTVEDVRSSVDGSSRVTATTEAGAWFALEETKNGAQLAAYTPPYWGTYMELADDVHERYEAEKARGEHARFDIDEDERLLLLPGDYRPFPRWDAVD</sequence>
<name>A0A939QFZ6_9MICO</name>
<reference evidence="2" key="1">
    <citation type="submission" date="2021-03" db="EMBL/GenBank/DDBJ databases">
        <title>Leucobacter chromiisoli sp. nov., isolated from chromium-containing soil of chemical plant.</title>
        <authorList>
            <person name="Xu Z."/>
        </authorList>
    </citation>
    <scope>NUCLEOTIDE SEQUENCE</scope>
    <source>
        <strain evidence="2">K 70/01</strain>
    </source>
</reference>
<proteinExistence type="predicted"/>
<gene>
    <name evidence="2" type="ORF">J4H85_05520</name>
</gene>
<protein>
    <recommendedName>
        <fullName evidence="4">Lipoprotein</fullName>
    </recommendedName>
</protein>
<dbReference type="EMBL" id="JAGFBF010000003">
    <property type="protein sequence ID" value="MBO2989453.1"/>
    <property type="molecule type" value="Genomic_DNA"/>
</dbReference>
<dbReference type="Proteomes" id="UP000668403">
    <property type="component" value="Unassembled WGS sequence"/>
</dbReference>
<dbReference type="AlphaFoldDB" id="A0A939QFZ6"/>
<evidence type="ECO:0008006" key="4">
    <source>
        <dbReference type="Google" id="ProtNLM"/>
    </source>
</evidence>
<feature type="signal peptide" evidence="1">
    <location>
        <begin position="1"/>
        <end position="29"/>
    </location>
</feature>
<evidence type="ECO:0000313" key="3">
    <source>
        <dbReference type="Proteomes" id="UP000668403"/>
    </source>
</evidence>
<keyword evidence="3" id="KW-1185">Reference proteome</keyword>
<evidence type="ECO:0000256" key="1">
    <source>
        <dbReference type="SAM" id="SignalP"/>
    </source>
</evidence>
<accession>A0A939QFZ6</accession>